<dbReference type="InterPro" id="IPR036179">
    <property type="entry name" value="Ig-like_dom_sf"/>
</dbReference>
<dbReference type="PANTHER" id="PTHR24100:SF155">
    <property type="entry name" value="CD276 ANTIGEN"/>
    <property type="match status" value="1"/>
</dbReference>
<evidence type="ECO:0000256" key="5">
    <source>
        <dbReference type="ARBA" id="ARBA00023319"/>
    </source>
</evidence>
<evidence type="ECO:0000256" key="2">
    <source>
        <dbReference type="ARBA" id="ARBA00022692"/>
    </source>
</evidence>
<name>W5NAA9_LEPOC</name>
<dbReference type="Bgee" id="ENSLOCG00000014271">
    <property type="expression patterns" value="Expressed in embryo and 13 other cell types or tissues"/>
</dbReference>
<dbReference type="InterPro" id="IPR053896">
    <property type="entry name" value="BTN3A2-like_Ig-C"/>
</dbReference>
<evidence type="ECO:0000259" key="8">
    <source>
        <dbReference type="PROSITE" id="PS50835"/>
    </source>
</evidence>
<dbReference type="CDD" id="cd00098">
    <property type="entry name" value="IgC1"/>
    <property type="match status" value="1"/>
</dbReference>
<dbReference type="InParanoid" id="W5NAA9"/>
<organism evidence="9 10">
    <name type="scientific">Lepisosteus oculatus</name>
    <name type="common">Spotted gar</name>
    <dbReference type="NCBI Taxonomy" id="7918"/>
    <lineage>
        <taxon>Eukaryota</taxon>
        <taxon>Metazoa</taxon>
        <taxon>Chordata</taxon>
        <taxon>Craniata</taxon>
        <taxon>Vertebrata</taxon>
        <taxon>Euteleostomi</taxon>
        <taxon>Actinopterygii</taxon>
        <taxon>Neopterygii</taxon>
        <taxon>Holostei</taxon>
        <taxon>Semionotiformes</taxon>
        <taxon>Lepisosteidae</taxon>
        <taxon>Lepisosteus</taxon>
    </lineage>
</organism>
<dbReference type="STRING" id="7918.ENSLOCP00000017568"/>
<reference evidence="10" key="1">
    <citation type="submission" date="2011-12" db="EMBL/GenBank/DDBJ databases">
        <title>The Draft Genome of Lepisosteus oculatus.</title>
        <authorList>
            <consortium name="The Broad Institute Genome Assembly &amp; Analysis Group"/>
            <consortium name="Computational R&amp;D Group"/>
            <consortium name="and Sequencing Platform"/>
            <person name="Di Palma F."/>
            <person name="Alfoldi J."/>
            <person name="Johnson J."/>
            <person name="Berlin A."/>
            <person name="Gnerre S."/>
            <person name="Jaffe D."/>
            <person name="MacCallum I."/>
            <person name="Young S."/>
            <person name="Walker B.J."/>
            <person name="Lander E.S."/>
            <person name="Lindblad-Toh K."/>
        </authorList>
    </citation>
    <scope>NUCLEOTIDE SEQUENCE [LARGE SCALE GENOMIC DNA]</scope>
</reference>
<dbReference type="eggNOG" id="ENOG502QU94">
    <property type="taxonomic scope" value="Eukaryota"/>
</dbReference>
<dbReference type="FunFam" id="2.60.40.10:FF:000088">
    <property type="entry name" value="Butyrophilin subfamily 1 member A1"/>
    <property type="match status" value="1"/>
</dbReference>
<dbReference type="InterPro" id="IPR007110">
    <property type="entry name" value="Ig-like_dom"/>
</dbReference>
<keyword evidence="7" id="KW-0732">Signal</keyword>
<feature type="chain" id="PRO_5004867284" evidence="7">
    <location>
        <begin position="17"/>
        <end position="327"/>
    </location>
</feature>
<evidence type="ECO:0000313" key="9">
    <source>
        <dbReference type="Ensembl" id="ENSLOCP00000017568.1"/>
    </source>
</evidence>
<dbReference type="InterPro" id="IPR013106">
    <property type="entry name" value="Ig_V-set"/>
</dbReference>
<comment type="subcellular location">
    <subcellularLocation>
        <location evidence="1">Membrane</location>
    </subcellularLocation>
</comment>
<dbReference type="GO" id="GO:0009897">
    <property type="term" value="C:external side of plasma membrane"/>
    <property type="evidence" value="ECO:0000318"/>
    <property type="project" value="GO_Central"/>
</dbReference>
<evidence type="ECO:0000256" key="1">
    <source>
        <dbReference type="ARBA" id="ARBA00004370"/>
    </source>
</evidence>
<protein>
    <submittedName>
        <fullName evidence="9">CD276 molecule</fullName>
    </submittedName>
</protein>
<dbReference type="Pfam" id="PF22705">
    <property type="entry name" value="C2-set_3"/>
    <property type="match status" value="1"/>
</dbReference>
<feature type="signal peptide" evidence="7">
    <location>
        <begin position="1"/>
        <end position="16"/>
    </location>
</feature>
<feature type="domain" description="Ig-like" evidence="8">
    <location>
        <begin position="140"/>
        <end position="231"/>
    </location>
</feature>
<accession>W5NAA9</accession>
<dbReference type="Pfam" id="PF07686">
    <property type="entry name" value="V-set"/>
    <property type="match status" value="1"/>
</dbReference>
<dbReference type="GeneTree" id="ENSGT00940000154641"/>
<evidence type="ECO:0000256" key="3">
    <source>
        <dbReference type="ARBA" id="ARBA00022989"/>
    </source>
</evidence>
<dbReference type="GO" id="GO:0001817">
    <property type="term" value="P:regulation of cytokine production"/>
    <property type="evidence" value="ECO:0000318"/>
    <property type="project" value="GO_Central"/>
</dbReference>
<keyword evidence="5" id="KW-0393">Immunoglobulin domain</keyword>
<dbReference type="InterPro" id="IPR050504">
    <property type="entry name" value="IgSF_BTN/MOG"/>
</dbReference>
<dbReference type="Proteomes" id="UP000018468">
    <property type="component" value="Linkage group LG3"/>
</dbReference>
<keyword evidence="2 6" id="KW-0812">Transmembrane</keyword>
<dbReference type="InterPro" id="IPR003597">
    <property type="entry name" value="Ig_C1-set"/>
</dbReference>
<keyword evidence="3 6" id="KW-1133">Transmembrane helix</keyword>
<dbReference type="SUPFAM" id="SSF48726">
    <property type="entry name" value="Immunoglobulin"/>
    <property type="match status" value="2"/>
</dbReference>
<evidence type="ECO:0000256" key="6">
    <source>
        <dbReference type="SAM" id="Phobius"/>
    </source>
</evidence>
<dbReference type="Ensembl" id="ENSLOCT00000017600.1">
    <property type="protein sequence ID" value="ENSLOCP00000017568.1"/>
    <property type="gene ID" value="ENSLOCG00000014271.1"/>
</dbReference>
<dbReference type="FunCoup" id="W5NAA9">
    <property type="interactions" value="84"/>
</dbReference>
<dbReference type="GO" id="GO:0005102">
    <property type="term" value="F:signaling receptor binding"/>
    <property type="evidence" value="ECO:0000318"/>
    <property type="project" value="GO_Central"/>
</dbReference>
<dbReference type="Gene3D" id="2.60.40.10">
    <property type="entry name" value="Immunoglobulins"/>
    <property type="match status" value="2"/>
</dbReference>
<evidence type="ECO:0000256" key="7">
    <source>
        <dbReference type="SAM" id="SignalP"/>
    </source>
</evidence>
<dbReference type="InterPro" id="IPR013783">
    <property type="entry name" value="Ig-like_fold"/>
</dbReference>
<feature type="transmembrane region" description="Helical" evidence="6">
    <location>
        <begin position="243"/>
        <end position="265"/>
    </location>
</feature>
<dbReference type="InterPro" id="IPR003599">
    <property type="entry name" value="Ig_sub"/>
</dbReference>
<feature type="domain" description="Ig-like" evidence="8">
    <location>
        <begin position="25"/>
        <end position="119"/>
    </location>
</feature>
<evidence type="ECO:0000256" key="4">
    <source>
        <dbReference type="ARBA" id="ARBA00023136"/>
    </source>
</evidence>
<dbReference type="GO" id="GO:0050852">
    <property type="term" value="P:T cell receptor signaling pathway"/>
    <property type="evidence" value="ECO:0000318"/>
    <property type="project" value="GO_Central"/>
</dbReference>
<evidence type="ECO:0000313" key="10">
    <source>
        <dbReference type="Proteomes" id="UP000018468"/>
    </source>
</evidence>
<dbReference type="EMBL" id="AHAT01005070">
    <property type="status" value="NOT_ANNOTATED_CDS"/>
    <property type="molecule type" value="Genomic_DNA"/>
</dbReference>
<dbReference type="AlphaFoldDB" id="W5NAA9"/>
<sequence>CISLLFCLLMLKITIQKSVLDVTVPEVPVVALFGNDTTLNCSFSTGETFNRSDISVFWQLTDTKRVVHSFYDGRDQLTDQGSNYINRTSLFLKELDSGNASLLLRGVQIADEGSFMCFVRIKEYKNAVLLLQVAASYTKPQVHAEPDSNLKPGDEVVLSCLSYGGYPQATLLWHDNNGRNLTGNATTSQVANKDGLFHVHSVLKVIVEADNSYSCLVKNEVLGEETHSSVTTTAGLNKGFPPVALWVTVGLAVCLFGLLIALAYIGKKKINESCKEGEAGKVMEETNGYFGIRTYNTLLMTFNADKYRVLHVNSKYKQEYITTETLS</sequence>
<reference evidence="9" key="2">
    <citation type="submission" date="2025-08" db="UniProtKB">
        <authorList>
            <consortium name="Ensembl"/>
        </authorList>
    </citation>
    <scope>IDENTIFICATION</scope>
</reference>
<keyword evidence="4 6" id="KW-0472">Membrane</keyword>
<dbReference type="PANTHER" id="PTHR24100">
    <property type="entry name" value="BUTYROPHILIN"/>
    <property type="match status" value="1"/>
</dbReference>
<dbReference type="SMART" id="SM00407">
    <property type="entry name" value="IGc1"/>
    <property type="match status" value="1"/>
</dbReference>
<reference evidence="9" key="3">
    <citation type="submission" date="2025-09" db="UniProtKB">
        <authorList>
            <consortium name="Ensembl"/>
        </authorList>
    </citation>
    <scope>IDENTIFICATION</scope>
</reference>
<dbReference type="FunFam" id="2.60.40.10:FF:000438">
    <property type="entry name" value="CD276 antigen"/>
    <property type="match status" value="1"/>
</dbReference>
<dbReference type="SMART" id="SM00409">
    <property type="entry name" value="IG"/>
    <property type="match status" value="2"/>
</dbReference>
<dbReference type="PROSITE" id="PS50835">
    <property type="entry name" value="IG_LIKE"/>
    <property type="match status" value="2"/>
</dbReference>
<keyword evidence="10" id="KW-1185">Reference proteome</keyword>
<proteinExistence type="predicted"/>